<reference evidence="15 16" key="1">
    <citation type="submission" date="2016-10" db="EMBL/GenBank/DDBJ databases">
        <authorList>
            <person name="de Groot N.N."/>
        </authorList>
    </citation>
    <scope>NUCLEOTIDE SEQUENCE [LARGE SCALE GENOMIC DNA]</scope>
    <source>
        <strain evidence="15 16">CGMCC 1.9113</strain>
    </source>
</reference>
<keyword evidence="16" id="KW-1185">Reference proteome</keyword>
<name>A0A1I5U5B6_9SPHN</name>
<protein>
    <submittedName>
        <fullName evidence="15">Iron complex outermembrane recepter protein</fullName>
    </submittedName>
</protein>
<evidence type="ECO:0000256" key="4">
    <source>
        <dbReference type="ARBA" id="ARBA00022452"/>
    </source>
</evidence>
<evidence type="ECO:0000256" key="12">
    <source>
        <dbReference type="SAM" id="SignalP"/>
    </source>
</evidence>
<accession>A0A1I5U5B6</accession>
<dbReference type="CDD" id="cd01347">
    <property type="entry name" value="ligand_gated_channel"/>
    <property type="match status" value="1"/>
</dbReference>
<evidence type="ECO:0000256" key="6">
    <source>
        <dbReference type="ARBA" id="ARBA00023077"/>
    </source>
</evidence>
<dbReference type="SUPFAM" id="SSF56935">
    <property type="entry name" value="Porins"/>
    <property type="match status" value="1"/>
</dbReference>
<dbReference type="InterPro" id="IPR010105">
    <property type="entry name" value="TonB_sidphr_rcpt"/>
</dbReference>
<feature type="domain" description="TonB-dependent receptor-like beta-barrel" evidence="13">
    <location>
        <begin position="254"/>
        <end position="681"/>
    </location>
</feature>
<dbReference type="EMBL" id="FOXP01000010">
    <property type="protein sequence ID" value="SFP90454.1"/>
    <property type="molecule type" value="Genomic_DNA"/>
</dbReference>
<proteinExistence type="inferred from homology"/>
<evidence type="ECO:0000256" key="1">
    <source>
        <dbReference type="ARBA" id="ARBA00004571"/>
    </source>
</evidence>
<keyword evidence="9 10" id="KW-0998">Cell outer membrane</keyword>
<feature type="signal peptide" evidence="12">
    <location>
        <begin position="1"/>
        <end position="39"/>
    </location>
</feature>
<dbReference type="NCBIfam" id="TIGR01783">
    <property type="entry name" value="TonB-siderophor"/>
    <property type="match status" value="1"/>
</dbReference>
<dbReference type="InterPro" id="IPR036942">
    <property type="entry name" value="Beta-barrel_TonB_sf"/>
</dbReference>
<feature type="chain" id="PRO_5011613211" evidence="12">
    <location>
        <begin position="40"/>
        <end position="712"/>
    </location>
</feature>
<evidence type="ECO:0000256" key="7">
    <source>
        <dbReference type="ARBA" id="ARBA00023136"/>
    </source>
</evidence>
<evidence type="ECO:0000256" key="11">
    <source>
        <dbReference type="RuleBase" id="RU003357"/>
    </source>
</evidence>
<keyword evidence="7 10" id="KW-0472">Membrane</keyword>
<evidence type="ECO:0000256" key="2">
    <source>
        <dbReference type="ARBA" id="ARBA00009810"/>
    </source>
</evidence>
<keyword evidence="12" id="KW-0732">Signal</keyword>
<dbReference type="InterPro" id="IPR037066">
    <property type="entry name" value="Plug_dom_sf"/>
</dbReference>
<dbReference type="Pfam" id="PF00593">
    <property type="entry name" value="TonB_dep_Rec_b-barrel"/>
    <property type="match status" value="1"/>
</dbReference>
<dbReference type="PANTHER" id="PTHR32552">
    <property type="entry name" value="FERRICHROME IRON RECEPTOR-RELATED"/>
    <property type="match status" value="1"/>
</dbReference>
<keyword evidence="5 10" id="KW-0812">Transmembrane</keyword>
<evidence type="ECO:0000256" key="5">
    <source>
        <dbReference type="ARBA" id="ARBA00022692"/>
    </source>
</evidence>
<dbReference type="AlphaFoldDB" id="A0A1I5U5B6"/>
<organism evidence="15 16">
    <name type="scientific">Sphingomonas rubra</name>
    <dbReference type="NCBI Taxonomy" id="634430"/>
    <lineage>
        <taxon>Bacteria</taxon>
        <taxon>Pseudomonadati</taxon>
        <taxon>Pseudomonadota</taxon>
        <taxon>Alphaproteobacteria</taxon>
        <taxon>Sphingomonadales</taxon>
        <taxon>Sphingomonadaceae</taxon>
        <taxon>Sphingomonas</taxon>
    </lineage>
</organism>
<evidence type="ECO:0000259" key="14">
    <source>
        <dbReference type="Pfam" id="PF07715"/>
    </source>
</evidence>
<feature type="domain" description="TonB-dependent receptor plug" evidence="14">
    <location>
        <begin position="82"/>
        <end position="182"/>
    </location>
</feature>
<evidence type="ECO:0000313" key="15">
    <source>
        <dbReference type="EMBL" id="SFP90454.1"/>
    </source>
</evidence>
<evidence type="ECO:0000256" key="8">
    <source>
        <dbReference type="ARBA" id="ARBA00023170"/>
    </source>
</evidence>
<gene>
    <name evidence="15" type="ORF">SAMN04488241_110130</name>
</gene>
<sequence length="712" mass="77358">MISFRKAMLHCIRNCNLVRICVLTAALSSAILLVCPAVARTVPDGPAPVVDADSEAAGEIVVLGTRRTDADATISSDPVTEQMSQSSRSIERDLLTAAGTYRLADALELVSGVSNQNNRGGVMDNFAIRGFLGTPDGGAEYYVDGFLANRGMAPPRDPATAERIELLKGPAGALFGDIDPAGRVNIVSKTPDFAPAASATFTYGSFDTRRVELDATGPLSDTLAGRIVVAAEDSDGWRDFVGLKRRTVSPSLRWRPREGVQLTYLAEFSRFDAPFDRGVPAIDGDANGAPRRAFYGEPNDGVTRFRNERHQLTGLAELGGGWTLNGGIAWRTGTLKGFSSDAARLVGGRTLWRQRRSRDFAVDDLSARLELSGRIGAHRPSIGVKGYRLDYGERWLRRNPTAAAPYAIDVFAPVYGQTPPVLLPFTNNDERRWSGTIYVQDMWDVTERLTLSGGARLDAYRQRIRNNRTGLTSRTIDEPVTFRVGGRYQATDAIALHANWGENLVLNSGTDRAGEGFAPETGKGYEVGVAGRWPGIDVAVTWFDIRKRGILTNDPVDPNFLAPVGRLRSRGIEADASVRLASHWQLVGNYSWTHARTDDRTFVTSRVLDVPAHSGTLFVLGRFLDDAGRGPSISGGVAYVGDRAGAVDASGLVLPDYVKVKAAAEYAFSPRVSARLEADNLLDARYAQSSYSPVWIYPGQPRTIRASLRLTY</sequence>
<comment type="similarity">
    <text evidence="2 10 11">Belongs to the TonB-dependent receptor family.</text>
</comment>
<dbReference type="GO" id="GO:0015344">
    <property type="term" value="F:siderophore uptake transmembrane transporter activity"/>
    <property type="evidence" value="ECO:0007669"/>
    <property type="project" value="TreeGrafter"/>
</dbReference>
<dbReference type="Pfam" id="PF07715">
    <property type="entry name" value="Plug"/>
    <property type="match status" value="1"/>
</dbReference>
<evidence type="ECO:0000256" key="10">
    <source>
        <dbReference type="PROSITE-ProRule" id="PRU01360"/>
    </source>
</evidence>
<keyword evidence="8" id="KW-0675">Receptor</keyword>
<evidence type="ECO:0000256" key="3">
    <source>
        <dbReference type="ARBA" id="ARBA00022448"/>
    </source>
</evidence>
<dbReference type="GO" id="GO:0009279">
    <property type="term" value="C:cell outer membrane"/>
    <property type="evidence" value="ECO:0007669"/>
    <property type="project" value="UniProtKB-SubCell"/>
</dbReference>
<dbReference type="Gene3D" id="2.170.130.10">
    <property type="entry name" value="TonB-dependent receptor, plug domain"/>
    <property type="match status" value="1"/>
</dbReference>
<dbReference type="PROSITE" id="PS52016">
    <property type="entry name" value="TONB_DEPENDENT_REC_3"/>
    <property type="match status" value="1"/>
</dbReference>
<keyword evidence="3 10" id="KW-0813">Transport</keyword>
<dbReference type="GO" id="GO:0038023">
    <property type="term" value="F:signaling receptor activity"/>
    <property type="evidence" value="ECO:0007669"/>
    <property type="project" value="InterPro"/>
</dbReference>
<comment type="subcellular location">
    <subcellularLocation>
        <location evidence="1 10">Cell outer membrane</location>
        <topology evidence="1 10">Multi-pass membrane protein</topology>
    </subcellularLocation>
</comment>
<dbReference type="InterPro" id="IPR000531">
    <property type="entry name" value="Beta-barrel_TonB"/>
</dbReference>
<dbReference type="PANTHER" id="PTHR32552:SF90">
    <property type="entry name" value="METAL-PSEUDOPALINE RECEPTOR CNTO"/>
    <property type="match status" value="1"/>
</dbReference>
<dbReference type="InterPro" id="IPR012910">
    <property type="entry name" value="Plug_dom"/>
</dbReference>
<evidence type="ECO:0000259" key="13">
    <source>
        <dbReference type="Pfam" id="PF00593"/>
    </source>
</evidence>
<dbReference type="STRING" id="634430.SAMN04488241_110130"/>
<keyword evidence="4 10" id="KW-1134">Transmembrane beta strand</keyword>
<dbReference type="Gene3D" id="2.40.170.20">
    <property type="entry name" value="TonB-dependent receptor, beta-barrel domain"/>
    <property type="match status" value="1"/>
</dbReference>
<dbReference type="GO" id="GO:0015891">
    <property type="term" value="P:siderophore transport"/>
    <property type="evidence" value="ECO:0007669"/>
    <property type="project" value="InterPro"/>
</dbReference>
<keyword evidence="6 11" id="KW-0798">TonB box</keyword>
<evidence type="ECO:0000313" key="16">
    <source>
        <dbReference type="Proteomes" id="UP000199586"/>
    </source>
</evidence>
<dbReference type="InterPro" id="IPR039426">
    <property type="entry name" value="TonB-dep_rcpt-like"/>
</dbReference>
<dbReference type="Proteomes" id="UP000199586">
    <property type="component" value="Unassembled WGS sequence"/>
</dbReference>
<evidence type="ECO:0000256" key="9">
    <source>
        <dbReference type="ARBA" id="ARBA00023237"/>
    </source>
</evidence>